<dbReference type="STRING" id="926569.ANT_22880"/>
<dbReference type="InterPro" id="IPR029044">
    <property type="entry name" value="Nucleotide-diphossugar_trans"/>
</dbReference>
<feature type="transmembrane region" description="Helical" evidence="1">
    <location>
        <begin position="283"/>
        <end position="309"/>
    </location>
</feature>
<keyword evidence="4" id="KW-1185">Reference proteome</keyword>
<dbReference type="PANTHER" id="PTHR43646">
    <property type="entry name" value="GLYCOSYLTRANSFERASE"/>
    <property type="match status" value="1"/>
</dbReference>
<feature type="domain" description="Glycosyltransferase 2-like" evidence="2">
    <location>
        <begin position="47"/>
        <end position="165"/>
    </location>
</feature>
<proteinExistence type="predicted"/>
<dbReference type="Pfam" id="PF00535">
    <property type="entry name" value="Glycos_transf_2"/>
    <property type="match status" value="1"/>
</dbReference>
<dbReference type="KEGG" id="atm:ANT_22880"/>
<evidence type="ECO:0000256" key="1">
    <source>
        <dbReference type="SAM" id="Phobius"/>
    </source>
</evidence>
<dbReference type="GO" id="GO:0016757">
    <property type="term" value="F:glycosyltransferase activity"/>
    <property type="evidence" value="ECO:0007669"/>
    <property type="project" value="UniProtKB-KW"/>
</dbReference>
<dbReference type="eggNOG" id="COG1215">
    <property type="taxonomic scope" value="Bacteria"/>
</dbReference>
<sequence>MLDGILRTHQISTLIFAFLVFLIAWLNGVMTRRLEKYPRAKTFPFVSILIPARNEARNLEACLNGLLNQDYPAYEVLVLDDHSSDATPQILAQFSARDSRLRVLQGLDIPDGWLGKHWACHQLAQVAQGEWLLFADADTVFHPQTVSDAVAAVEEEQADFLTAVPHEQMVTLGERLLVPYFLISALSFIPVFLSRWIKLPVFTFTIGQFIFVRAQAYRLIGGHQAVRDNAVDDLALGKRAVAMGLRWRIVDGRNRITCRMYYGFREAWQGFSKNMFAAFGYNVAVYLFIWLWSAVLFLEPLVVLIGAGLGWSSPYFRVDLALLHWMVVLFIWGLAYSRLRMPVGWALLYPVVFLLALIVAGNSFWLTLRGQAEWKGRKVLRPKIRWI</sequence>
<dbReference type="OrthoDB" id="9800276at2"/>
<dbReference type="AlphaFoldDB" id="E8MY83"/>
<feature type="transmembrane region" description="Helical" evidence="1">
    <location>
        <begin position="316"/>
        <end position="335"/>
    </location>
</feature>
<organism evidence="3 4">
    <name type="scientific">Anaerolinea thermophila (strain DSM 14523 / JCM 11388 / NBRC 100420 / UNI-1)</name>
    <dbReference type="NCBI Taxonomy" id="926569"/>
    <lineage>
        <taxon>Bacteria</taxon>
        <taxon>Bacillati</taxon>
        <taxon>Chloroflexota</taxon>
        <taxon>Anaerolineae</taxon>
        <taxon>Anaerolineales</taxon>
        <taxon>Anaerolineaceae</taxon>
        <taxon>Anaerolinea</taxon>
    </lineage>
</organism>
<dbReference type="EC" id="2.4.-.-" evidence="3"/>
<accession>E8MY83</accession>
<dbReference type="FunCoup" id="E8MY83">
    <property type="interactions" value="12"/>
</dbReference>
<dbReference type="InterPro" id="IPR001173">
    <property type="entry name" value="Glyco_trans_2-like"/>
</dbReference>
<keyword evidence="3" id="KW-0328">Glycosyltransferase</keyword>
<evidence type="ECO:0000313" key="4">
    <source>
        <dbReference type="Proteomes" id="UP000008922"/>
    </source>
</evidence>
<protein>
    <submittedName>
        <fullName evidence="3">Glycosyltransferase</fullName>
        <ecNumber evidence="3">2.4.-.-</ecNumber>
    </submittedName>
</protein>
<feature type="transmembrane region" description="Helical" evidence="1">
    <location>
        <begin position="347"/>
        <end position="368"/>
    </location>
</feature>
<feature type="transmembrane region" description="Helical" evidence="1">
    <location>
        <begin position="12"/>
        <end position="30"/>
    </location>
</feature>
<evidence type="ECO:0000313" key="3">
    <source>
        <dbReference type="EMBL" id="BAJ64314.1"/>
    </source>
</evidence>
<dbReference type="SUPFAM" id="SSF53448">
    <property type="entry name" value="Nucleotide-diphospho-sugar transferases"/>
    <property type="match status" value="1"/>
</dbReference>
<reference evidence="3 4" key="1">
    <citation type="submission" date="2010-12" db="EMBL/GenBank/DDBJ databases">
        <title>Whole genome sequence of Anaerolinea thermophila UNI-1.</title>
        <authorList>
            <person name="Narita-Yamada S."/>
            <person name="Kishi E."/>
            <person name="Watanabe Y."/>
            <person name="Takasaki K."/>
            <person name="Ankai A."/>
            <person name="Oguchi A."/>
            <person name="Fukui S."/>
            <person name="Takahashi M."/>
            <person name="Yashiro I."/>
            <person name="Hosoyama A."/>
            <person name="Sekiguchi Y."/>
            <person name="Hanada S."/>
            <person name="Fujita N."/>
        </authorList>
    </citation>
    <scope>NUCLEOTIDE SEQUENCE [LARGE SCALE GENOMIC DNA]</scope>
    <source>
        <strain evidence="4">DSM 14523 / JCM 11388 / NBRC 100420 / UNI-1</strain>
    </source>
</reference>
<evidence type="ECO:0000259" key="2">
    <source>
        <dbReference type="Pfam" id="PF00535"/>
    </source>
</evidence>
<keyword evidence="3" id="KW-0808">Transferase</keyword>
<keyword evidence="1" id="KW-0472">Membrane</keyword>
<dbReference type="Proteomes" id="UP000008922">
    <property type="component" value="Chromosome"/>
</dbReference>
<dbReference type="RefSeq" id="WP_013560681.1">
    <property type="nucleotide sequence ID" value="NC_014960.1"/>
</dbReference>
<dbReference type="HOGENOM" id="CLU_038143_0_0_0"/>
<dbReference type="InParanoid" id="E8MY83"/>
<dbReference type="Gene3D" id="3.90.550.10">
    <property type="entry name" value="Spore Coat Polysaccharide Biosynthesis Protein SpsA, Chain A"/>
    <property type="match status" value="1"/>
</dbReference>
<dbReference type="EMBL" id="AP012029">
    <property type="protein sequence ID" value="BAJ64314.1"/>
    <property type="molecule type" value="Genomic_DNA"/>
</dbReference>
<keyword evidence="1" id="KW-1133">Transmembrane helix</keyword>
<dbReference type="PANTHER" id="PTHR43646:SF3">
    <property type="entry name" value="SLR1566 PROTEIN"/>
    <property type="match status" value="1"/>
</dbReference>
<dbReference type="CDD" id="cd00761">
    <property type="entry name" value="Glyco_tranf_GTA_type"/>
    <property type="match status" value="1"/>
</dbReference>
<name>E8MY83_ANATU</name>
<gene>
    <name evidence="3" type="ordered locus">ANT_22880</name>
</gene>
<feature type="transmembrane region" description="Helical" evidence="1">
    <location>
        <begin position="177"/>
        <end position="197"/>
    </location>
</feature>
<keyword evidence="1" id="KW-0812">Transmembrane</keyword>